<reference evidence="5 6" key="1">
    <citation type="submission" date="2018-01" db="EMBL/GenBank/DDBJ databases">
        <authorList>
            <person name="Clerissi C."/>
        </authorList>
    </citation>
    <scope>NUCLEOTIDE SEQUENCE [LARGE SCALE GENOMIC DNA]</scope>
    <source>
        <strain evidence="3">Cupriavidus taiwanensis STM 6082</strain>
        <strain evidence="4">Cupriavidus taiwanensis STM 6160</strain>
    </source>
</reference>
<dbReference type="AlphaFoldDB" id="A0A375H4A4"/>
<dbReference type="PANTHER" id="PTHR38431:SF1">
    <property type="entry name" value="BLL2305 PROTEIN"/>
    <property type="match status" value="1"/>
</dbReference>
<evidence type="ECO:0000313" key="3">
    <source>
        <dbReference type="EMBL" id="SOZ38393.1"/>
    </source>
</evidence>
<feature type="domain" description="PBP" evidence="2">
    <location>
        <begin position="136"/>
        <end position="324"/>
    </location>
</feature>
<dbReference type="InterPro" id="IPR036390">
    <property type="entry name" value="WH_DNA-bd_sf"/>
</dbReference>
<dbReference type="Pfam" id="PF00126">
    <property type="entry name" value="HTH_1"/>
    <property type="match status" value="1"/>
</dbReference>
<dbReference type="RefSeq" id="WP_018004563.1">
    <property type="nucleotide sequence ID" value="NZ_AQUR01000079.1"/>
</dbReference>
<dbReference type="Proteomes" id="UP000255168">
    <property type="component" value="Chromosome I"/>
</dbReference>
<dbReference type="SUPFAM" id="SSF53850">
    <property type="entry name" value="Periplasmic binding protein-like II"/>
    <property type="match status" value="1"/>
</dbReference>
<sequence length="365" mass="40429">MSLHFELFPVLGANDNPRANGKVFQLLKAVRETGSLLQAAQTLDVSYRHAWGTLRAWEEMVGHQVLEAERGRGASLTRFGERLLRAEMRLRETITPAVQAAMVQFMSDVEEAGRPRTAVRFSGSHDPAVEQLCLALQETAPSYQFESVFCGSVEALICLHERQADLAGFYVSPVQGIGSVAHITLKKWLRPATVRLVRLAWREEGLIVAPHMASEINGLRDLVRTGARFVNRQRSSNARMLFDQLLAKHGIYSDQIVGYDETEFANEKVAEAVHAGRAQVGFGLRVSAEALGLSFVPLTQEAYYLALRKGDQSAPWMQVLISTLGTLDFARRLRALAGYLPAKPDGIMTPEEALPWYGADGKDRP</sequence>
<evidence type="ECO:0000259" key="1">
    <source>
        <dbReference type="Pfam" id="PF00126"/>
    </source>
</evidence>
<dbReference type="InterPro" id="IPR024370">
    <property type="entry name" value="PBP_domain"/>
</dbReference>
<dbReference type="InterPro" id="IPR000847">
    <property type="entry name" value="LysR_HTH_N"/>
</dbReference>
<feature type="domain" description="HTH lysR-type" evidence="1">
    <location>
        <begin position="24"/>
        <end position="81"/>
    </location>
</feature>
<dbReference type="InterPro" id="IPR036388">
    <property type="entry name" value="WH-like_DNA-bd_sf"/>
</dbReference>
<gene>
    <name evidence="3" type="ORF">CBM2605_B100344</name>
    <name evidence="4" type="ORF">CBM2607_11701</name>
</gene>
<evidence type="ECO:0000313" key="6">
    <source>
        <dbReference type="Proteomes" id="UP000256710"/>
    </source>
</evidence>
<organism evidence="4 5">
    <name type="scientific">Cupriavidus neocaledonicus</name>
    <dbReference type="NCBI Taxonomy" id="1040979"/>
    <lineage>
        <taxon>Bacteria</taxon>
        <taxon>Pseudomonadati</taxon>
        <taxon>Pseudomonadota</taxon>
        <taxon>Betaproteobacteria</taxon>
        <taxon>Burkholderiales</taxon>
        <taxon>Burkholderiaceae</taxon>
        <taxon>Cupriavidus</taxon>
    </lineage>
</organism>
<dbReference type="Gene3D" id="1.10.10.10">
    <property type="entry name" value="Winged helix-like DNA-binding domain superfamily/Winged helix DNA-binding domain"/>
    <property type="match status" value="1"/>
</dbReference>
<dbReference type="Proteomes" id="UP000256710">
    <property type="component" value="Unassembled WGS sequence"/>
</dbReference>
<dbReference type="PANTHER" id="PTHR38431">
    <property type="entry name" value="BLL2305 PROTEIN"/>
    <property type="match status" value="1"/>
</dbReference>
<proteinExistence type="predicted"/>
<keyword evidence="6" id="KW-1185">Reference proteome</keyword>
<dbReference type="EMBL" id="LT984806">
    <property type="protein sequence ID" value="SPD46761.1"/>
    <property type="molecule type" value="Genomic_DNA"/>
</dbReference>
<dbReference type="EMBL" id="OFTC01000033">
    <property type="protein sequence ID" value="SOZ38393.1"/>
    <property type="molecule type" value="Genomic_DNA"/>
</dbReference>
<evidence type="ECO:0000259" key="2">
    <source>
        <dbReference type="Pfam" id="PF12727"/>
    </source>
</evidence>
<dbReference type="SUPFAM" id="SSF46785">
    <property type="entry name" value="Winged helix' DNA-binding domain"/>
    <property type="match status" value="1"/>
</dbReference>
<dbReference type="GO" id="GO:0003700">
    <property type="term" value="F:DNA-binding transcription factor activity"/>
    <property type="evidence" value="ECO:0007669"/>
    <property type="project" value="InterPro"/>
</dbReference>
<evidence type="ECO:0000313" key="5">
    <source>
        <dbReference type="Proteomes" id="UP000255168"/>
    </source>
</evidence>
<name>A0A375H4A4_9BURK</name>
<accession>A0A375H4A4</accession>
<dbReference type="Pfam" id="PF12727">
    <property type="entry name" value="PBP_like"/>
    <property type="match status" value="1"/>
</dbReference>
<evidence type="ECO:0000313" key="4">
    <source>
        <dbReference type="EMBL" id="SPD46761.1"/>
    </source>
</evidence>
<protein>
    <submittedName>
        <fullName evidence="4">Transcription regulator protein</fullName>
    </submittedName>
</protein>